<dbReference type="InterPro" id="IPR011990">
    <property type="entry name" value="TPR-like_helical_dom_sf"/>
</dbReference>
<sequence length="92" mass="10768">MSLRVLQNTLPPLHLEIAVCYCGLGLVYEQKGQLEKALYCYDKTVIIYRQVVSSTQPHVIQIEAHIKEISPKQKFRLLMEEQEKNKLIVIWQ</sequence>
<evidence type="ECO:0000313" key="2">
    <source>
        <dbReference type="Proteomes" id="UP000676336"/>
    </source>
</evidence>
<name>A0A8S3H268_9BILA</name>
<proteinExistence type="predicted"/>
<organism evidence="1 2">
    <name type="scientific">Rotaria magnacalcarata</name>
    <dbReference type="NCBI Taxonomy" id="392030"/>
    <lineage>
        <taxon>Eukaryota</taxon>
        <taxon>Metazoa</taxon>
        <taxon>Spiralia</taxon>
        <taxon>Gnathifera</taxon>
        <taxon>Rotifera</taxon>
        <taxon>Eurotatoria</taxon>
        <taxon>Bdelloidea</taxon>
        <taxon>Philodinida</taxon>
        <taxon>Philodinidae</taxon>
        <taxon>Rotaria</taxon>
    </lineage>
</organism>
<dbReference type="SUPFAM" id="SSF48452">
    <property type="entry name" value="TPR-like"/>
    <property type="match status" value="1"/>
</dbReference>
<dbReference type="Proteomes" id="UP000676336">
    <property type="component" value="Unassembled WGS sequence"/>
</dbReference>
<dbReference type="AlphaFoldDB" id="A0A8S3H268"/>
<gene>
    <name evidence="1" type="ORF">SMN809_LOCUS67179</name>
</gene>
<evidence type="ECO:0008006" key="3">
    <source>
        <dbReference type="Google" id="ProtNLM"/>
    </source>
</evidence>
<dbReference type="Gene3D" id="1.25.40.10">
    <property type="entry name" value="Tetratricopeptide repeat domain"/>
    <property type="match status" value="1"/>
</dbReference>
<accession>A0A8S3H268</accession>
<protein>
    <recommendedName>
        <fullName evidence="3">Tetratricopeptide repeat protein</fullName>
    </recommendedName>
</protein>
<dbReference type="Pfam" id="PF00515">
    <property type="entry name" value="TPR_1"/>
    <property type="match status" value="1"/>
</dbReference>
<dbReference type="EMBL" id="CAJOBI010314867">
    <property type="protein sequence ID" value="CAF5175087.1"/>
    <property type="molecule type" value="Genomic_DNA"/>
</dbReference>
<reference evidence="1" key="1">
    <citation type="submission" date="2021-02" db="EMBL/GenBank/DDBJ databases">
        <authorList>
            <person name="Nowell W R."/>
        </authorList>
    </citation>
    <scope>NUCLEOTIDE SEQUENCE</scope>
</reference>
<comment type="caution">
    <text evidence="1">The sequence shown here is derived from an EMBL/GenBank/DDBJ whole genome shotgun (WGS) entry which is preliminary data.</text>
</comment>
<evidence type="ECO:0000313" key="1">
    <source>
        <dbReference type="EMBL" id="CAF5175087.1"/>
    </source>
</evidence>
<dbReference type="InterPro" id="IPR019734">
    <property type="entry name" value="TPR_rpt"/>
</dbReference>
<dbReference type="SMART" id="SM00028">
    <property type="entry name" value="TPR"/>
    <property type="match status" value="1"/>
</dbReference>